<evidence type="ECO:0008006" key="4">
    <source>
        <dbReference type="Google" id="ProtNLM"/>
    </source>
</evidence>
<gene>
    <name evidence="2" type="ORF">JCM19300_3809</name>
</gene>
<feature type="transmembrane region" description="Helical" evidence="1">
    <location>
        <begin position="173"/>
        <end position="194"/>
    </location>
</feature>
<proteinExistence type="predicted"/>
<feature type="transmembrane region" description="Helical" evidence="1">
    <location>
        <begin position="106"/>
        <end position="124"/>
    </location>
</feature>
<name>A0A090V7T9_9FLAO</name>
<dbReference type="EMBL" id="BBNQ01000001">
    <property type="protein sequence ID" value="GAL60871.1"/>
    <property type="molecule type" value="Genomic_DNA"/>
</dbReference>
<evidence type="ECO:0000256" key="1">
    <source>
        <dbReference type="SAM" id="Phobius"/>
    </source>
</evidence>
<keyword evidence="1" id="KW-0812">Transmembrane</keyword>
<evidence type="ECO:0000313" key="2">
    <source>
        <dbReference type="EMBL" id="GAL60871.1"/>
    </source>
</evidence>
<keyword evidence="1" id="KW-1133">Transmembrane helix</keyword>
<feature type="transmembrane region" description="Helical" evidence="1">
    <location>
        <begin position="144"/>
        <end position="161"/>
    </location>
</feature>
<evidence type="ECO:0000313" key="3">
    <source>
        <dbReference type="Proteomes" id="UP000029644"/>
    </source>
</evidence>
<sequence length="234" mass="27620">MRFNIKTLITVAVILLLVSSYSIYHEYLETCRILRLTTAISFFILFLINKGYKYYKLLFAFLCFVVSDVFMLFYENIVLNKLTSMVTVIGYVTLISYIIKKVQVKNLNKYVISFFVALILFNVYKLYDIIHTIKYVLLDHVQEMLLYMYGASLITMCALSVNHNFKENTKRSMYFMLATFSLALSDLCAFTGYYHKIYSVYYADRAFYILALYFIVRHTHQLSQKGDEPIFFVE</sequence>
<protein>
    <recommendedName>
        <fullName evidence="4">YhhN-like protein</fullName>
    </recommendedName>
</protein>
<feature type="transmembrane region" description="Helical" evidence="1">
    <location>
        <begin position="80"/>
        <end position="99"/>
    </location>
</feature>
<keyword evidence="1" id="KW-0472">Membrane</keyword>
<feature type="transmembrane region" description="Helical" evidence="1">
    <location>
        <begin position="55"/>
        <end position="74"/>
    </location>
</feature>
<comment type="caution">
    <text evidence="2">The sequence shown here is derived from an EMBL/GenBank/DDBJ whole genome shotgun (WGS) entry which is preliminary data.</text>
</comment>
<feature type="transmembrane region" description="Helical" evidence="1">
    <location>
        <begin position="32"/>
        <end position="48"/>
    </location>
</feature>
<accession>A0A090V7T9</accession>
<reference evidence="2 3" key="1">
    <citation type="journal article" date="2014" name="Genome Announc.">
        <title>Draft Genome Sequences of Marine Flavobacterium Algibacter lectus Strains SS8 and NR4.</title>
        <authorList>
            <person name="Takatani N."/>
            <person name="Nakanishi M."/>
            <person name="Meirelles P."/>
            <person name="Mino S."/>
            <person name="Suda W."/>
            <person name="Oshima K."/>
            <person name="Hattori M."/>
            <person name="Ohkuma M."/>
            <person name="Hosokawa M."/>
            <person name="Miyashita K."/>
            <person name="Thompson F.L."/>
            <person name="Niwa A."/>
            <person name="Sawabe T."/>
            <person name="Sawabe T."/>
        </authorList>
    </citation>
    <scope>NUCLEOTIDE SEQUENCE [LARGE SCALE GENOMIC DNA]</scope>
    <source>
        <strain evidence="2 3">JCM 19300</strain>
    </source>
</reference>
<dbReference type="AlphaFoldDB" id="A0A090V7T9"/>
<organism evidence="2 3">
    <name type="scientific">Algibacter lectus</name>
    <dbReference type="NCBI Taxonomy" id="221126"/>
    <lineage>
        <taxon>Bacteria</taxon>
        <taxon>Pseudomonadati</taxon>
        <taxon>Bacteroidota</taxon>
        <taxon>Flavobacteriia</taxon>
        <taxon>Flavobacteriales</taxon>
        <taxon>Flavobacteriaceae</taxon>
        <taxon>Algibacter</taxon>
    </lineage>
</organism>
<dbReference type="Proteomes" id="UP000029644">
    <property type="component" value="Unassembled WGS sequence"/>
</dbReference>